<feature type="compositionally biased region" description="Low complexity" evidence="1">
    <location>
        <begin position="105"/>
        <end position="126"/>
    </location>
</feature>
<feature type="region of interest" description="Disordered" evidence="1">
    <location>
        <begin position="48"/>
        <end position="126"/>
    </location>
</feature>
<feature type="chain" id="PRO_5007296042" description="CBM1 domain-containing protein" evidence="2">
    <location>
        <begin position="22"/>
        <end position="126"/>
    </location>
</feature>
<feature type="signal peptide" evidence="2">
    <location>
        <begin position="1"/>
        <end position="21"/>
    </location>
</feature>
<evidence type="ECO:0000313" key="3">
    <source>
        <dbReference type="EMBL" id="KXS13567.1"/>
    </source>
</evidence>
<proteinExistence type="predicted"/>
<evidence type="ECO:0000313" key="4">
    <source>
        <dbReference type="Proteomes" id="UP000070544"/>
    </source>
</evidence>
<sequence length="126" mass="13548">MRGSFLLQLVLLSLFAAAGRAQYPIAGGICVTNDECKAGNFSRVCAPIPGDTHDLYNHDNGDSNTTTTNHHHHHGNTDGSTNHDSFHNHDASTNYNRKPNPPPQTTTTITESTTETPTSTTTESAT</sequence>
<accession>A0A139AA09</accession>
<protein>
    <recommendedName>
        <fullName evidence="5">CBM1 domain-containing protein</fullName>
    </recommendedName>
</protein>
<dbReference type="AlphaFoldDB" id="A0A139AA09"/>
<reference evidence="3 4" key="1">
    <citation type="journal article" date="2015" name="Genome Biol. Evol.">
        <title>Phylogenomic analyses indicate that early fungi evolved digesting cell walls of algal ancestors of land plants.</title>
        <authorList>
            <person name="Chang Y."/>
            <person name="Wang S."/>
            <person name="Sekimoto S."/>
            <person name="Aerts A.L."/>
            <person name="Choi C."/>
            <person name="Clum A."/>
            <person name="LaButti K.M."/>
            <person name="Lindquist E.A."/>
            <person name="Yee Ngan C."/>
            <person name="Ohm R.A."/>
            <person name="Salamov A.A."/>
            <person name="Grigoriev I.V."/>
            <person name="Spatafora J.W."/>
            <person name="Berbee M.L."/>
        </authorList>
    </citation>
    <scope>NUCLEOTIDE SEQUENCE [LARGE SCALE GENOMIC DNA]</scope>
    <source>
        <strain evidence="3 4">JEL478</strain>
    </source>
</reference>
<evidence type="ECO:0008006" key="5">
    <source>
        <dbReference type="Google" id="ProtNLM"/>
    </source>
</evidence>
<name>A0A139AA09_GONPJ</name>
<dbReference type="Proteomes" id="UP000070544">
    <property type="component" value="Unassembled WGS sequence"/>
</dbReference>
<gene>
    <name evidence="3" type="ORF">M427DRAFT_33764</name>
</gene>
<organism evidence="3 4">
    <name type="scientific">Gonapodya prolifera (strain JEL478)</name>
    <name type="common">Monoblepharis prolifera</name>
    <dbReference type="NCBI Taxonomy" id="1344416"/>
    <lineage>
        <taxon>Eukaryota</taxon>
        <taxon>Fungi</taxon>
        <taxon>Fungi incertae sedis</taxon>
        <taxon>Chytridiomycota</taxon>
        <taxon>Chytridiomycota incertae sedis</taxon>
        <taxon>Monoblepharidomycetes</taxon>
        <taxon>Monoblepharidales</taxon>
        <taxon>Gonapodyaceae</taxon>
        <taxon>Gonapodya</taxon>
    </lineage>
</organism>
<evidence type="ECO:0000256" key="1">
    <source>
        <dbReference type="SAM" id="MobiDB-lite"/>
    </source>
</evidence>
<dbReference type="EMBL" id="KQ965776">
    <property type="protein sequence ID" value="KXS13567.1"/>
    <property type="molecule type" value="Genomic_DNA"/>
</dbReference>
<evidence type="ECO:0000256" key="2">
    <source>
        <dbReference type="SAM" id="SignalP"/>
    </source>
</evidence>
<feature type="compositionally biased region" description="Basic and acidic residues" evidence="1">
    <location>
        <begin position="51"/>
        <end position="61"/>
    </location>
</feature>
<keyword evidence="2" id="KW-0732">Signal</keyword>
<keyword evidence="4" id="KW-1185">Reference proteome</keyword>